<evidence type="ECO:0000256" key="1">
    <source>
        <dbReference type="ARBA" id="ARBA00004496"/>
    </source>
</evidence>
<sequence length="68" mass="7256">MGNVTLNVNGMSCGHCVKSIEGSVGSLDGVELVKADLVAGKVNVEFNDEKVTLEKIKETIEDQGYDVE</sequence>
<dbReference type="NCBIfam" id="NF033795">
    <property type="entry name" value="chaper_CopZ_Bs"/>
    <property type="match status" value="1"/>
</dbReference>
<dbReference type="PROSITE" id="PS50846">
    <property type="entry name" value="HMA_2"/>
    <property type="match status" value="1"/>
</dbReference>
<protein>
    <recommendedName>
        <fullName evidence="2">Copper chaperone CopZ</fullName>
    </recommendedName>
</protein>
<dbReference type="PROSITE" id="PS01047">
    <property type="entry name" value="HMA_1"/>
    <property type="match status" value="1"/>
</dbReference>
<dbReference type="InterPro" id="IPR006121">
    <property type="entry name" value="HMA_dom"/>
</dbReference>
<accession>A0A0A3IYB2</accession>
<dbReference type="GO" id="GO:0006825">
    <property type="term" value="P:copper ion transport"/>
    <property type="evidence" value="ECO:0007669"/>
    <property type="project" value="InterPro"/>
</dbReference>
<evidence type="ECO:0000259" key="7">
    <source>
        <dbReference type="PROSITE" id="PS50846"/>
    </source>
</evidence>
<evidence type="ECO:0000313" key="9">
    <source>
        <dbReference type="Proteomes" id="UP000030595"/>
    </source>
</evidence>
<dbReference type="PANTHER" id="PTHR46594:SF4">
    <property type="entry name" value="P-TYPE CATION-TRANSPORTING ATPASE"/>
    <property type="match status" value="1"/>
</dbReference>
<dbReference type="RefSeq" id="WP_036178524.1">
    <property type="nucleotide sequence ID" value="NZ_AVCZ01000036.1"/>
</dbReference>
<reference evidence="8 9" key="1">
    <citation type="submission" date="2014-02" db="EMBL/GenBank/DDBJ databases">
        <title>Draft genome sequence of Lysinibacillus massiliensis CCUG 49529.</title>
        <authorList>
            <person name="Zhang F."/>
            <person name="Wang G."/>
            <person name="Zhang L."/>
        </authorList>
    </citation>
    <scope>NUCLEOTIDE SEQUENCE [LARGE SCALE GENOMIC DNA]</scope>
    <source>
        <strain evidence="8 9">CCUG 49529</strain>
    </source>
</reference>
<dbReference type="Pfam" id="PF00403">
    <property type="entry name" value="HMA"/>
    <property type="match status" value="1"/>
</dbReference>
<comment type="caution">
    <text evidence="8">The sequence shown here is derived from an EMBL/GenBank/DDBJ whole genome shotgun (WGS) entry which is preliminary data.</text>
</comment>
<evidence type="ECO:0000256" key="5">
    <source>
        <dbReference type="ARBA" id="ARBA00023008"/>
    </source>
</evidence>
<dbReference type="InterPro" id="IPR049740">
    <property type="entry name" value="CopZ"/>
</dbReference>
<dbReference type="CDD" id="cd00371">
    <property type="entry name" value="HMA"/>
    <property type="match status" value="1"/>
</dbReference>
<dbReference type="NCBIfam" id="TIGR00003">
    <property type="entry name" value="copper ion binding protein"/>
    <property type="match status" value="1"/>
</dbReference>
<dbReference type="AlphaFoldDB" id="A0A0A3IYB2"/>
<dbReference type="PANTHER" id="PTHR46594">
    <property type="entry name" value="P-TYPE CATION-TRANSPORTING ATPASE"/>
    <property type="match status" value="1"/>
</dbReference>
<evidence type="ECO:0000313" key="8">
    <source>
        <dbReference type="EMBL" id="KGR89706.1"/>
    </source>
</evidence>
<keyword evidence="9" id="KW-1185">Reference proteome</keyword>
<dbReference type="InterPro" id="IPR006122">
    <property type="entry name" value="HMA_Cu_ion-bd"/>
</dbReference>
<dbReference type="EMBL" id="JPVQ01000036">
    <property type="protein sequence ID" value="KGR89706.1"/>
    <property type="molecule type" value="Genomic_DNA"/>
</dbReference>
<name>A0A0A3IYB2_9BACL</name>
<keyword evidence="3" id="KW-0963">Cytoplasm</keyword>
<feature type="domain" description="HMA" evidence="7">
    <location>
        <begin position="2"/>
        <end position="68"/>
    </location>
</feature>
<keyword evidence="5" id="KW-0186">Copper</keyword>
<evidence type="ECO:0000256" key="2">
    <source>
        <dbReference type="ARBA" id="ARBA00015313"/>
    </source>
</evidence>
<evidence type="ECO:0000256" key="4">
    <source>
        <dbReference type="ARBA" id="ARBA00022723"/>
    </source>
</evidence>
<dbReference type="GO" id="GO:0005737">
    <property type="term" value="C:cytoplasm"/>
    <property type="evidence" value="ECO:0007669"/>
    <property type="project" value="UniProtKB-SubCell"/>
</dbReference>
<dbReference type="Gene3D" id="3.30.70.100">
    <property type="match status" value="1"/>
</dbReference>
<gene>
    <name evidence="8" type="ORF">CD30_15610</name>
</gene>
<comment type="subcellular location">
    <subcellularLocation>
        <location evidence="1">Cytoplasm</location>
    </subcellularLocation>
</comment>
<dbReference type="FunFam" id="3.30.70.100:FF:000001">
    <property type="entry name" value="ATPase copper transporting beta"/>
    <property type="match status" value="1"/>
</dbReference>
<dbReference type="GO" id="GO:0005507">
    <property type="term" value="F:copper ion binding"/>
    <property type="evidence" value="ECO:0007669"/>
    <property type="project" value="InterPro"/>
</dbReference>
<organism evidence="8 9">
    <name type="scientific">Ureibacillus massiliensis 4400831 = CIP 108448 = CCUG 49529</name>
    <dbReference type="NCBI Taxonomy" id="1211035"/>
    <lineage>
        <taxon>Bacteria</taxon>
        <taxon>Bacillati</taxon>
        <taxon>Bacillota</taxon>
        <taxon>Bacilli</taxon>
        <taxon>Bacillales</taxon>
        <taxon>Caryophanaceae</taxon>
        <taxon>Ureibacillus</taxon>
    </lineage>
</organism>
<dbReference type="InterPro" id="IPR017969">
    <property type="entry name" value="Heavy-metal-associated_CS"/>
</dbReference>
<dbReference type="InterPro" id="IPR036163">
    <property type="entry name" value="HMA_dom_sf"/>
</dbReference>
<proteinExistence type="predicted"/>
<dbReference type="SUPFAM" id="SSF55008">
    <property type="entry name" value="HMA, heavy metal-associated domain"/>
    <property type="match status" value="1"/>
</dbReference>
<dbReference type="eggNOG" id="COG2608">
    <property type="taxonomic scope" value="Bacteria"/>
</dbReference>
<keyword evidence="4" id="KW-0479">Metal-binding</keyword>
<keyword evidence="6" id="KW-0143">Chaperone</keyword>
<dbReference type="PRINTS" id="PR00944">
    <property type="entry name" value="CUEXPORT"/>
</dbReference>
<dbReference type="Proteomes" id="UP000030595">
    <property type="component" value="Unassembled WGS sequence"/>
</dbReference>
<evidence type="ECO:0000256" key="6">
    <source>
        <dbReference type="ARBA" id="ARBA00023186"/>
    </source>
</evidence>
<dbReference type="InterPro" id="IPR000428">
    <property type="entry name" value="Cu-bd"/>
</dbReference>
<evidence type="ECO:0000256" key="3">
    <source>
        <dbReference type="ARBA" id="ARBA00022490"/>
    </source>
</evidence>
<dbReference type="OrthoDB" id="9813965at2"/>